<evidence type="ECO:0000313" key="1">
    <source>
        <dbReference type="EMBL" id="MDJ1113025.1"/>
    </source>
</evidence>
<name>A0ABT6ZBG3_9MICO</name>
<gene>
    <name evidence="1" type="ORF">QNI14_01010</name>
</gene>
<dbReference type="Proteomes" id="UP001321481">
    <property type="component" value="Unassembled WGS sequence"/>
</dbReference>
<protein>
    <submittedName>
        <fullName evidence="1">LmeA family phospholipid-binding protein</fullName>
    </submittedName>
</protein>
<evidence type="ECO:0000313" key="2">
    <source>
        <dbReference type="Proteomes" id="UP001321481"/>
    </source>
</evidence>
<sequence>MTTSNAPRRRRKAGWIVGAVVVVLVALMVGAEVVARTLAPTIIRDQLVANLGLAEDQQIDVGLPGPVLLPYLVVGSLTEMTLSAQDVEVEGLTGDVEVALQDVPVWGGTDWSGGQARVTLDEAQMRALLGQADGFPVDSFSLDDPEVALDTELELFGQAIPLGVRLEVGAEEGDILLSPTTFLLAGTEISADALRQQAGPLLGSFAEQWPVCIAEYLPAALTLTDVAVDGATVVADFEIDSAILRDASAQQSGTCD</sequence>
<keyword evidence="2" id="KW-1185">Reference proteome</keyword>
<dbReference type="EMBL" id="JASJND010000001">
    <property type="protein sequence ID" value="MDJ1113025.1"/>
    <property type="molecule type" value="Genomic_DNA"/>
</dbReference>
<reference evidence="1 2" key="1">
    <citation type="submission" date="2023-05" db="EMBL/GenBank/DDBJ databases">
        <title>Microbacterium dauci sp.nov., Isolated from Carrot Rhizosphere Soil.</title>
        <authorList>
            <person name="Xiao Z."/>
            <person name="Zheng J."/>
        </authorList>
    </citation>
    <scope>NUCLEOTIDE SEQUENCE [LARGE SCALE GENOMIC DNA]</scope>
    <source>
        <strain evidence="1 2">LX3-4</strain>
    </source>
</reference>
<accession>A0ABT6ZBG3</accession>
<proteinExistence type="predicted"/>
<comment type="caution">
    <text evidence="1">The sequence shown here is derived from an EMBL/GenBank/DDBJ whole genome shotgun (WGS) entry which is preliminary data.</text>
</comment>
<dbReference type="RefSeq" id="WP_283714325.1">
    <property type="nucleotide sequence ID" value="NZ_JASJND010000001.1"/>
</dbReference>
<organism evidence="1 2">
    <name type="scientific">Microbacterium dauci</name>
    <dbReference type="NCBI Taxonomy" id="3048008"/>
    <lineage>
        <taxon>Bacteria</taxon>
        <taxon>Bacillati</taxon>
        <taxon>Actinomycetota</taxon>
        <taxon>Actinomycetes</taxon>
        <taxon>Micrococcales</taxon>
        <taxon>Microbacteriaceae</taxon>
        <taxon>Microbacterium</taxon>
    </lineage>
</organism>
<dbReference type="Pfam" id="PF11209">
    <property type="entry name" value="LmeA"/>
    <property type="match status" value="1"/>
</dbReference>
<dbReference type="InterPro" id="IPR021373">
    <property type="entry name" value="DUF2993"/>
</dbReference>